<dbReference type="Gene3D" id="1.10.1660.10">
    <property type="match status" value="1"/>
</dbReference>
<evidence type="ECO:0000313" key="1">
    <source>
        <dbReference type="EMBL" id="NYA69940.1"/>
    </source>
</evidence>
<dbReference type="Pfam" id="PF13591">
    <property type="entry name" value="MerR_2"/>
    <property type="match status" value="1"/>
</dbReference>
<dbReference type="AlphaFoldDB" id="A0A7Y8Y015"/>
<evidence type="ECO:0000313" key="2">
    <source>
        <dbReference type="Proteomes" id="UP000535020"/>
    </source>
</evidence>
<accession>A0A7Y8Y015</accession>
<comment type="caution">
    <text evidence="1">The sequence shown here is derived from an EMBL/GenBank/DDBJ whole genome shotgun (WGS) entry which is preliminary data.</text>
</comment>
<dbReference type="EMBL" id="JACBJI010000001">
    <property type="protein sequence ID" value="NYA69940.1"/>
    <property type="molecule type" value="Genomic_DNA"/>
</dbReference>
<name>A0A7Y8Y015_9FLAO</name>
<sequence>MNRRLTIIEYCRIYKVEPEFLEELEENGLVEFGTEKSVKYVLEENFADLERFRVWHYELHVNMEGIDVIRNLLEKQAHLKSEVLELKRRLGFYE</sequence>
<keyword evidence="2" id="KW-1185">Reference proteome</keyword>
<organism evidence="1 2">
    <name type="scientific">Flavobacterium agri</name>
    <dbReference type="NCBI Taxonomy" id="2743471"/>
    <lineage>
        <taxon>Bacteria</taxon>
        <taxon>Pseudomonadati</taxon>
        <taxon>Bacteroidota</taxon>
        <taxon>Flavobacteriia</taxon>
        <taxon>Flavobacteriales</taxon>
        <taxon>Flavobacteriaceae</taxon>
        <taxon>Flavobacterium</taxon>
    </lineage>
</organism>
<reference evidence="1 2" key="1">
    <citation type="submission" date="2020-07" db="EMBL/GenBank/DDBJ databases">
        <authorList>
            <person name="Sun Q."/>
        </authorList>
    </citation>
    <scope>NUCLEOTIDE SEQUENCE [LARGE SCALE GENOMIC DNA]</scope>
    <source>
        <strain evidence="1 2">MAH-1</strain>
    </source>
</reference>
<protein>
    <submittedName>
        <fullName evidence="1">MerR family transcriptional regulator</fullName>
    </submittedName>
</protein>
<gene>
    <name evidence="1" type="ORF">HZF10_03335</name>
</gene>
<dbReference type="RefSeq" id="WP_176004760.1">
    <property type="nucleotide sequence ID" value="NZ_JABWMI010000005.1"/>
</dbReference>
<proteinExistence type="predicted"/>
<dbReference type="Proteomes" id="UP000535020">
    <property type="component" value="Unassembled WGS sequence"/>
</dbReference>